<dbReference type="Ensembl" id="ENSPEMT00000041594.1">
    <property type="protein sequence ID" value="ENSPEMP00000029093.1"/>
    <property type="gene ID" value="ENSPEMG00000024486.1"/>
</dbReference>
<reference evidence="1" key="2">
    <citation type="submission" date="2025-08" db="UniProtKB">
        <authorList>
            <consortium name="Ensembl"/>
        </authorList>
    </citation>
    <scope>IDENTIFICATION</scope>
</reference>
<reference evidence="1 2" key="1">
    <citation type="submission" date="2018-10" db="EMBL/GenBank/DDBJ databases">
        <title>Improved assembly of the deer mouse Peromyscus maniculatus genome.</title>
        <authorList>
            <person name="Lassance J.-M."/>
            <person name="Hoekstra H.E."/>
        </authorList>
    </citation>
    <scope>NUCLEOTIDE SEQUENCE [LARGE SCALE GENOMIC DNA]</scope>
</reference>
<organism evidence="1 2">
    <name type="scientific">Peromyscus maniculatus bairdii</name>
    <name type="common">Prairie deer mouse</name>
    <dbReference type="NCBI Taxonomy" id="230844"/>
    <lineage>
        <taxon>Eukaryota</taxon>
        <taxon>Metazoa</taxon>
        <taxon>Chordata</taxon>
        <taxon>Craniata</taxon>
        <taxon>Vertebrata</taxon>
        <taxon>Euteleostomi</taxon>
        <taxon>Mammalia</taxon>
        <taxon>Eutheria</taxon>
        <taxon>Euarchontoglires</taxon>
        <taxon>Glires</taxon>
        <taxon>Rodentia</taxon>
        <taxon>Myomorpha</taxon>
        <taxon>Muroidea</taxon>
        <taxon>Cricetidae</taxon>
        <taxon>Neotominae</taxon>
        <taxon>Peromyscus</taxon>
    </lineage>
</organism>
<dbReference type="Proteomes" id="UP000694547">
    <property type="component" value="Chromosome 4"/>
</dbReference>
<dbReference type="AlphaFoldDB" id="A0A8C8UEP4"/>
<reference evidence="1" key="3">
    <citation type="submission" date="2025-09" db="UniProtKB">
        <authorList>
            <consortium name="Ensembl"/>
        </authorList>
    </citation>
    <scope>IDENTIFICATION</scope>
</reference>
<sequence>MDGFVSVSFSNFRELLLVTFKRAGIRWMTTLDLPVALLKAFELGPALFQGPEEAILTQLLSHSPIHLAVPMAVSESFIKFSLTENCKECSSLSVAPVHAHHLLIIKAPVILFHPAASLSLGW</sequence>
<accession>A0A8C8UEP4</accession>
<dbReference type="GeneTree" id="ENSGT00900000143426"/>
<keyword evidence="2" id="KW-1185">Reference proteome</keyword>
<evidence type="ECO:0000313" key="1">
    <source>
        <dbReference type="Ensembl" id="ENSPEMP00000029093.1"/>
    </source>
</evidence>
<name>A0A8C8UEP4_PERMB</name>
<protein>
    <submittedName>
        <fullName evidence="1">Uncharacterized protein</fullName>
    </submittedName>
</protein>
<evidence type="ECO:0000313" key="2">
    <source>
        <dbReference type="Proteomes" id="UP000694547"/>
    </source>
</evidence>
<proteinExistence type="predicted"/>